<comment type="caution">
    <text evidence="2">The sequence shown here is derived from an EMBL/GenBank/DDBJ whole genome shotgun (WGS) entry which is preliminary data.</text>
</comment>
<organism evidence="2 3">
    <name type="scientific">Pseudomonas xionganensis</name>
    <dbReference type="NCBI Taxonomy" id="2654845"/>
    <lineage>
        <taxon>Bacteria</taxon>
        <taxon>Pseudomonadati</taxon>
        <taxon>Pseudomonadota</taxon>
        <taxon>Gammaproteobacteria</taxon>
        <taxon>Pseudomonadales</taxon>
        <taxon>Pseudomonadaceae</taxon>
        <taxon>Pseudomonas</taxon>
    </lineage>
</organism>
<sequence>MKQLLTAVALSGFTSLAMAETQAVTVILSDASNMTQGMAMVLANQMQAQGAQVDILLCDQAGALALKEAGGEALKPNDVTPAQLLNAAMQKGATASVCALYLPNTGYTQGQLKEGVSIAKPDAMARAMLEAQRKVFSF</sequence>
<proteinExistence type="predicted"/>
<evidence type="ECO:0000313" key="3">
    <source>
        <dbReference type="Proteomes" id="UP000429555"/>
    </source>
</evidence>
<dbReference type="RefSeq" id="WP_160344288.1">
    <property type="nucleotide sequence ID" value="NZ_WKJZ01000001.1"/>
</dbReference>
<reference evidence="2 3" key="1">
    <citation type="submission" date="2019-11" db="EMBL/GenBank/DDBJ databases">
        <title>Pseudomonas flavidum sp. nov., isolated from Baiyang Lake.</title>
        <authorList>
            <person name="Zhao Y."/>
        </authorList>
    </citation>
    <scope>NUCLEOTIDE SEQUENCE [LARGE SCALE GENOMIC DNA]</scope>
    <source>
        <strain evidence="3">R-22-3 w-18</strain>
    </source>
</reference>
<feature type="chain" id="PRO_5026355207" evidence="1">
    <location>
        <begin position="20"/>
        <end position="138"/>
    </location>
</feature>
<name>A0A6I4KRJ2_9PSED</name>
<feature type="signal peptide" evidence="1">
    <location>
        <begin position="1"/>
        <end position="19"/>
    </location>
</feature>
<dbReference type="EMBL" id="WKJZ01000001">
    <property type="protein sequence ID" value="MVW75279.1"/>
    <property type="molecule type" value="Genomic_DNA"/>
</dbReference>
<dbReference type="Gene3D" id="3.40.1260.10">
    <property type="entry name" value="DsrEFH-like"/>
    <property type="match status" value="1"/>
</dbReference>
<dbReference type="AlphaFoldDB" id="A0A6I4KRJ2"/>
<protein>
    <submittedName>
        <fullName evidence="2">Uncharacterized protein</fullName>
    </submittedName>
</protein>
<gene>
    <name evidence="2" type="ORF">GJV18_08105</name>
</gene>
<evidence type="ECO:0000313" key="2">
    <source>
        <dbReference type="EMBL" id="MVW75279.1"/>
    </source>
</evidence>
<accession>A0A6I4KRJ2</accession>
<keyword evidence="3" id="KW-1185">Reference proteome</keyword>
<evidence type="ECO:0000256" key="1">
    <source>
        <dbReference type="SAM" id="SignalP"/>
    </source>
</evidence>
<dbReference type="SUPFAM" id="SSF75169">
    <property type="entry name" value="DsrEFH-like"/>
    <property type="match status" value="1"/>
</dbReference>
<keyword evidence="1" id="KW-0732">Signal</keyword>
<dbReference type="InterPro" id="IPR027396">
    <property type="entry name" value="DsrEFH-like"/>
</dbReference>
<dbReference type="Proteomes" id="UP000429555">
    <property type="component" value="Unassembled WGS sequence"/>
</dbReference>